<keyword evidence="4" id="KW-1185">Reference proteome</keyword>
<dbReference type="InterPro" id="IPR002347">
    <property type="entry name" value="SDR_fam"/>
</dbReference>
<reference evidence="3" key="1">
    <citation type="submission" date="2023-12" db="EMBL/GenBank/DDBJ databases">
        <title>Fervidustalea candida gen. nov., sp. nov., a novel member of the family Paenibacillaceae isolated from a geothermal area.</title>
        <authorList>
            <person name="Li W.-J."/>
            <person name="Jiao J.-Y."/>
            <person name="Chen Y."/>
        </authorList>
    </citation>
    <scope>NUCLEOTIDE SEQUENCE</scope>
    <source>
        <strain evidence="3">SYSU GA230002</strain>
    </source>
</reference>
<proteinExistence type="inferred from homology"/>
<dbReference type="InterPro" id="IPR020904">
    <property type="entry name" value="Sc_DH/Rdtase_CS"/>
</dbReference>
<organism evidence="3 4">
    <name type="scientific">Ferviditalea candida</name>
    <dbReference type="NCBI Taxonomy" id="3108399"/>
    <lineage>
        <taxon>Bacteria</taxon>
        <taxon>Bacillati</taxon>
        <taxon>Bacillota</taxon>
        <taxon>Bacilli</taxon>
        <taxon>Bacillales</taxon>
        <taxon>Paenibacillaceae</taxon>
        <taxon>Ferviditalea</taxon>
    </lineage>
</organism>
<dbReference type="Pfam" id="PF13561">
    <property type="entry name" value="adh_short_C2"/>
    <property type="match status" value="1"/>
</dbReference>
<accession>A0ABU5ZM03</accession>
<dbReference type="PANTHER" id="PTHR24321:SF14">
    <property type="entry name" value="SHORT-CHAIN TYPE DEHYDROGENASE_REDUCTASE BLR2146-RELATED"/>
    <property type="match status" value="1"/>
</dbReference>
<dbReference type="SUPFAM" id="SSF51735">
    <property type="entry name" value="NAD(P)-binding Rossmann-fold domains"/>
    <property type="match status" value="1"/>
</dbReference>
<dbReference type="NCBIfam" id="NF005559">
    <property type="entry name" value="PRK07231.1"/>
    <property type="match status" value="1"/>
</dbReference>
<dbReference type="PRINTS" id="PR00081">
    <property type="entry name" value="GDHRDH"/>
</dbReference>
<sequence length="253" mass="27053">MSKARVAIVTGAGNGIGRASAIEFASRGMKVVVGDIDEAGGRETVGMIAEQQGEAISTYMDVSDEQSVKDAVKLALDHFGGLDIMYANAAIELQKYIMDIEVHEWDKVMNVNLKGVFLCSKYALKHFMQQRSGVILITASPHALCTYEEISAYAASKGGVVAFNRALALEAAPYQVRVNCIMPGAIDTPMVQREIAASSDPKKLRETLERMHPIGRMGRPEEVAKAAAFLASDDASFITGASLAVDGGILAKL</sequence>
<comment type="caution">
    <text evidence="3">The sequence shown here is derived from an EMBL/GenBank/DDBJ whole genome shotgun (WGS) entry which is preliminary data.</text>
</comment>
<dbReference type="PROSITE" id="PS00061">
    <property type="entry name" value="ADH_SHORT"/>
    <property type="match status" value="1"/>
</dbReference>
<evidence type="ECO:0000313" key="3">
    <source>
        <dbReference type="EMBL" id="MEB3103557.1"/>
    </source>
</evidence>
<dbReference type="GO" id="GO:0047936">
    <property type="term" value="F:glucose 1-dehydrogenase [NAD(P)+] activity"/>
    <property type="evidence" value="ECO:0007669"/>
    <property type="project" value="UniProtKB-EC"/>
</dbReference>
<dbReference type="PRINTS" id="PR00080">
    <property type="entry name" value="SDRFAMILY"/>
</dbReference>
<protein>
    <submittedName>
        <fullName evidence="3">Glucose 1-dehydrogenase</fullName>
        <ecNumber evidence="3">1.1.1.47</ecNumber>
    </submittedName>
</protein>
<dbReference type="Gene3D" id="3.40.50.720">
    <property type="entry name" value="NAD(P)-binding Rossmann-like Domain"/>
    <property type="match status" value="1"/>
</dbReference>
<dbReference type="Proteomes" id="UP001310386">
    <property type="component" value="Unassembled WGS sequence"/>
</dbReference>
<keyword evidence="2 3" id="KW-0560">Oxidoreductase</keyword>
<gene>
    <name evidence="3" type="ORF">VF724_18130</name>
</gene>
<dbReference type="CDD" id="cd05233">
    <property type="entry name" value="SDR_c"/>
    <property type="match status" value="1"/>
</dbReference>
<evidence type="ECO:0000256" key="2">
    <source>
        <dbReference type="ARBA" id="ARBA00023002"/>
    </source>
</evidence>
<dbReference type="EMBL" id="JAYJLD010000040">
    <property type="protein sequence ID" value="MEB3103557.1"/>
    <property type="molecule type" value="Genomic_DNA"/>
</dbReference>
<dbReference type="PANTHER" id="PTHR24321">
    <property type="entry name" value="DEHYDROGENASES, SHORT CHAIN"/>
    <property type="match status" value="1"/>
</dbReference>
<dbReference type="EC" id="1.1.1.47" evidence="3"/>
<evidence type="ECO:0000313" key="4">
    <source>
        <dbReference type="Proteomes" id="UP001310386"/>
    </source>
</evidence>
<dbReference type="InterPro" id="IPR036291">
    <property type="entry name" value="NAD(P)-bd_dom_sf"/>
</dbReference>
<dbReference type="RefSeq" id="WP_371755686.1">
    <property type="nucleotide sequence ID" value="NZ_JAYJLD010000040.1"/>
</dbReference>
<name>A0ABU5ZM03_9BACL</name>
<comment type="similarity">
    <text evidence="1">Belongs to the short-chain dehydrogenases/reductases (SDR) family.</text>
</comment>
<evidence type="ECO:0000256" key="1">
    <source>
        <dbReference type="ARBA" id="ARBA00006484"/>
    </source>
</evidence>